<gene>
    <name evidence="10" type="primary">Klf5</name>
    <name evidence="10" type="ORF">CDAR_547251</name>
</gene>
<dbReference type="InterPro" id="IPR013087">
    <property type="entry name" value="Znf_C2H2_type"/>
</dbReference>
<feature type="domain" description="C2H2-type" evidence="9">
    <location>
        <begin position="350"/>
        <end position="379"/>
    </location>
</feature>
<dbReference type="GO" id="GO:0000978">
    <property type="term" value="F:RNA polymerase II cis-regulatory region sequence-specific DNA binding"/>
    <property type="evidence" value="ECO:0007669"/>
    <property type="project" value="TreeGrafter"/>
</dbReference>
<feature type="compositionally biased region" description="Polar residues" evidence="8">
    <location>
        <begin position="89"/>
        <end position="99"/>
    </location>
</feature>
<evidence type="ECO:0000256" key="7">
    <source>
        <dbReference type="PROSITE-ProRule" id="PRU00042"/>
    </source>
</evidence>
<evidence type="ECO:0000256" key="8">
    <source>
        <dbReference type="SAM" id="MobiDB-lite"/>
    </source>
</evidence>
<name>A0AAV4WTD1_9ARAC</name>
<dbReference type="Pfam" id="PF00096">
    <property type="entry name" value="zf-C2H2"/>
    <property type="match status" value="3"/>
</dbReference>
<evidence type="ECO:0000259" key="9">
    <source>
        <dbReference type="PROSITE" id="PS50157"/>
    </source>
</evidence>
<dbReference type="PANTHER" id="PTHR23235">
    <property type="entry name" value="KRUEPPEL-LIKE TRANSCRIPTION FACTOR"/>
    <property type="match status" value="1"/>
</dbReference>
<evidence type="ECO:0000256" key="4">
    <source>
        <dbReference type="ARBA" id="ARBA00022771"/>
    </source>
</evidence>
<evidence type="ECO:0000313" key="10">
    <source>
        <dbReference type="EMBL" id="GIY86181.1"/>
    </source>
</evidence>
<sequence>MEKLFFGYQDNVFEDDQIVPDCSQQQRVTFVGHYQNNPTNIKEFCNLDKHDQNYGRGCYYTSKPRRESASRVDEFFEDSKSIFPDPRQGPSTSKSDQSLMNQNITVSVGDAHHFNTPHFSNINNSCVKKPSQPWSSINQNEDIVLSSIMQLVVMGESPDLPGFFESVTPPHNSPVACIKTEKIQPDACAFAPSSPGFASLLDVSLPEQVIVKREPNLENNGMQTPQQHFPANMLVPQQVPHNTFMAPSYAKHLMPLTPPSEPGSDSVDSLTIRTTPPPPYASTIGNGLLSPLMDTNNGDHDSKSAYNRRNNPELERRRTHRCLYPGCVKIYTKSSHLKAHQRIHTGEKPYQCSWDKCDWRFARSDELTRHFRKHTGAKPFKCKVCDRSFARSDHLALHMKRHIPKIK</sequence>
<dbReference type="GO" id="GO:0005634">
    <property type="term" value="C:nucleus"/>
    <property type="evidence" value="ECO:0007669"/>
    <property type="project" value="UniProtKB-SubCell"/>
</dbReference>
<proteinExistence type="predicted"/>
<dbReference type="FunFam" id="3.30.160.60:FF:000021">
    <property type="entry name" value="Basic krueppel-like factor 3"/>
    <property type="match status" value="1"/>
</dbReference>
<dbReference type="SUPFAM" id="SSF57667">
    <property type="entry name" value="beta-beta-alpha zinc fingers"/>
    <property type="match status" value="1"/>
</dbReference>
<dbReference type="Proteomes" id="UP001054837">
    <property type="component" value="Unassembled WGS sequence"/>
</dbReference>
<organism evidence="10 11">
    <name type="scientific">Caerostris darwini</name>
    <dbReference type="NCBI Taxonomy" id="1538125"/>
    <lineage>
        <taxon>Eukaryota</taxon>
        <taxon>Metazoa</taxon>
        <taxon>Ecdysozoa</taxon>
        <taxon>Arthropoda</taxon>
        <taxon>Chelicerata</taxon>
        <taxon>Arachnida</taxon>
        <taxon>Araneae</taxon>
        <taxon>Araneomorphae</taxon>
        <taxon>Entelegynae</taxon>
        <taxon>Araneoidea</taxon>
        <taxon>Araneidae</taxon>
        <taxon>Caerostris</taxon>
    </lineage>
</organism>
<dbReference type="GO" id="GO:0000981">
    <property type="term" value="F:DNA-binding transcription factor activity, RNA polymerase II-specific"/>
    <property type="evidence" value="ECO:0007669"/>
    <property type="project" value="TreeGrafter"/>
</dbReference>
<reference evidence="10 11" key="1">
    <citation type="submission" date="2021-06" db="EMBL/GenBank/DDBJ databases">
        <title>Caerostris darwini draft genome.</title>
        <authorList>
            <person name="Kono N."/>
            <person name="Arakawa K."/>
        </authorList>
    </citation>
    <scope>NUCLEOTIDE SEQUENCE [LARGE SCALE GENOMIC DNA]</scope>
</reference>
<evidence type="ECO:0000256" key="1">
    <source>
        <dbReference type="ARBA" id="ARBA00004123"/>
    </source>
</evidence>
<dbReference type="EMBL" id="BPLQ01015153">
    <property type="protein sequence ID" value="GIY86181.1"/>
    <property type="molecule type" value="Genomic_DNA"/>
</dbReference>
<evidence type="ECO:0000256" key="2">
    <source>
        <dbReference type="ARBA" id="ARBA00022723"/>
    </source>
</evidence>
<keyword evidence="3" id="KW-0677">Repeat</keyword>
<evidence type="ECO:0000256" key="3">
    <source>
        <dbReference type="ARBA" id="ARBA00022737"/>
    </source>
</evidence>
<keyword evidence="11" id="KW-1185">Reference proteome</keyword>
<keyword evidence="6" id="KW-0539">Nucleus</keyword>
<comment type="caution">
    <text evidence="10">The sequence shown here is derived from an EMBL/GenBank/DDBJ whole genome shotgun (WGS) entry which is preliminary data.</text>
</comment>
<comment type="subcellular location">
    <subcellularLocation>
        <location evidence="1">Nucleus</location>
    </subcellularLocation>
</comment>
<evidence type="ECO:0000313" key="11">
    <source>
        <dbReference type="Proteomes" id="UP001054837"/>
    </source>
</evidence>
<protein>
    <submittedName>
        <fullName evidence="10">Krueppel-like factor 5</fullName>
    </submittedName>
</protein>
<dbReference type="SMART" id="SM00355">
    <property type="entry name" value="ZnF_C2H2"/>
    <property type="match status" value="3"/>
</dbReference>
<feature type="domain" description="C2H2-type" evidence="9">
    <location>
        <begin position="320"/>
        <end position="349"/>
    </location>
</feature>
<keyword evidence="2" id="KW-0479">Metal-binding</keyword>
<accession>A0AAV4WTD1</accession>
<evidence type="ECO:0000256" key="5">
    <source>
        <dbReference type="ARBA" id="ARBA00022833"/>
    </source>
</evidence>
<dbReference type="PROSITE" id="PS50157">
    <property type="entry name" value="ZINC_FINGER_C2H2_2"/>
    <property type="match status" value="3"/>
</dbReference>
<keyword evidence="4 7" id="KW-0863">Zinc-finger</keyword>
<dbReference type="PROSITE" id="PS00028">
    <property type="entry name" value="ZINC_FINGER_C2H2_1"/>
    <property type="match status" value="3"/>
</dbReference>
<evidence type="ECO:0000256" key="6">
    <source>
        <dbReference type="ARBA" id="ARBA00023242"/>
    </source>
</evidence>
<dbReference type="Gene3D" id="3.30.160.60">
    <property type="entry name" value="Classic Zinc Finger"/>
    <property type="match status" value="3"/>
</dbReference>
<dbReference type="FunFam" id="3.30.160.60:FF:000624">
    <property type="entry name" value="zinc finger protein 697"/>
    <property type="match status" value="1"/>
</dbReference>
<feature type="region of interest" description="Disordered" evidence="8">
    <location>
        <begin position="79"/>
        <end position="99"/>
    </location>
</feature>
<feature type="domain" description="C2H2-type" evidence="9">
    <location>
        <begin position="380"/>
        <end position="402"/>
    </location>
</feature>
<dbReference type="PANTHER" id="PTHR23235:SF166">
    <property type="entry name" value="DENDRITIC ARBOR REDUCTION PROTEIN 1"/>
    <property type="match status" value="1"/>
</dbReference>
<keyword evidence="5" id="KW-0862">Zinc</keyword>
<dbReference type="AlphaFoldDB" id="A0AAV4WTD1"/>
<dbReference type="InterPro" id="IPR036236">
    <property type="entry name" value="Znf_C2H2_sf"/>
</dbReference>
<dbReference type="GO" id="GO:0008270">
    <property type="term" value="F:zinc ion binding"/>
    <property type="evidence" value="ECO:0007669"/>
    <property type="project" value="UniProtKB-KW"/>
</dbReference>
<dbReference type="FunFam" id="3.30.160.60:FF:000018">
    <property type="entry name" value="Krueppel-like factor 15"/>
    <property type="match status" value="1"/>
</dbReference>